<evidence type="ECO:0000313" key="1">
    <source>
        <dbReference type="EMBL" id="TRY17818.1"/>
    </source>
</evidence>
<dbReference type="EMBL" id="VKKG01000004">
    <property type="protein sequence ID" value="TRY17818.1"/>
    <property type="molecule type" value="Genomic_DNA"/>
</dbReference>
<comment type="caution">
    <text evidence="1">The sequence shown here is derived from an EMBL/GenBank/DDBJ whole genome shotgun (WGS) entry which is preliminary data.</text>
</comment>
<organism evidence="1 2">
    <name type="scientific">Tessaracoccus rhinocerotis</name>
    <dbReference type="NCBI Taxonomy" id="1689449"/>
    <lineage>
        <taxon>Bacteria</taxon>
        <taxon>Bacillati</taxon>
        <taxon>Actinomycetota</taxon>
        <taxon>Actinomycetes</taxon>
        <taxon>Propionibacteriales</taxon>
        <taxon>Propionibacteriaceae</taxon>
        <taxon>Tessaracoccus</taxon>
    </lineage>
</organism>
<accession>A0A553JZC4</accession>
<name>A0A553JZC4_9ACTN</name>
<gene>
    <name evidence="1" type="ORF">FOJ82_11155</name>
</gene>
<reference evidence="1 2" key="1">
    <citation type="submission" date="2019-07" db="EMBL/GenBank/DDBJ databases">
        <authorList>
            <person name="Zhou L.-Y."/>
        </authorList>
    </citation>
    <scope>NUCLEOTIDE SEQUENCE [LARGE SCALE GENOMIC DNA]</scope>
    <source>
        <strain evidence="1 2">YIM 101269</strain>
    </source>
</reference>
<sequence length="123" mass="13667">MAPVRVAGIGSQGEAIRCISGGFSEERASRLVDNILGYISAYDDLERDMDDVMCRLDAVQTDLHRLLLENGITPPVDRFFWEENPYLNPVGPVGPSRSAYNPRLTRQSPQMAFISRSPLRVSG</sequence>
<dbReference type="AlphaFoldDB" id="A0A553JZC4"/>
<keyword evidence="2" id="KW-1185">Reference proteome</keyword>
<dbReference type="Proteomes" id="UP000317638">
    <property type="component" value="Unassembled WGS sequence"/>
</dbReference>
<proteinExistence type="predicted"/>
<protein>
    <submittedName>
        <fullName evidence="1">Uncharacterized protein</fullName>
    </submittedName>
</protein>
<evidence type="ECO:0000313" key="2">
    <source>
        <dbReference type="Proteomes" id="UP000317638"/>
    </source>
</evidence>
<dbReference type="RefSeq" id="WP_143938558.1">
    <property type="nucleotide sequence ID" value="NZ_VKKG01000004.1"/>
</dbReference>